<keyword evidence="12 16" id="KW-1133">Transmembrane helix</keyword>
<dbReference type="EMBL" id="CAADJG010000002">
    <property type="protein sequence ID" value="VFS72421.1"/>
    <property type="molecule type" value="Genomic_DNA"/>
</dbReference>
<evidence type="ECO:0000256" key="8">
    <source>
        <dbReference type="ARBA" id="ARBA00022692"/>
    </source>
</evidence>
<keyword evidence="14 16" id="KW-0472">Membrane</keyword>
<feature type="domain" description="Histidine kinase" evidence="17">
    <location>
        <begin position="233"/>
        <end position="435"/>
    </location>
</feature>
<evidence type="ECO:0000256" key="11">
    <source>
        <dbReference type="ARBA" id="ARBA00022840"/>
    </source>
</evidence>
<evidence type="ECO:0000256" key="15">
    <source>
        <dbReference type="ARBA" id="ARBA00041011"/>
    </source>
</evidence>
<dbReference type="SUPFAM" id="SSF47384">
    <property type="entry name" value="Homodimeric domain of signal transducing histidine kinase"/>
    <property type="match status" value="1"/>
</dbReference>
<gene>
    <name evidence="19" type="primary">envZ_1</name>
    <name evidence="19" type="ORF">NCTC13038_02608</name>
</gene>
<dbReference type="SMART" id="SM00388">
    <property type="entry name" value="HisKA"/>
    <property type="match status" value="1"/>
</dbReference>
<dbReference type="InterPro" id="IPR050980">
    <property type="entry name" value="2C_sensor_his_kinase"/>
</dbReference>
<evidence type="ECO:0000256" key="5">
    <source>
        <dbReference type="ARBA" id="ARBA00022519"/>
    </source>
</evidence>
<proteinExistence type="predicted"/>
<evidence type="ECO:0000256" key="9">
    <source>
        <dbReference type="ARBA" id="ARBA00022741"/>
    </source>
</evidence>
<evidence type="ECO:0000259" key="17">
    <source>
        <dbReference type="PROSITE" id="PS50109"/>
    </source>
</evidence>
<keyword evidence="11" id="KW-0067">ATP-binding</keyword>
<dbReference type="Pfam" id="PF02518">
    <property type="entry name" value="HATPase_c"/>
    <property type="match status" value="1"/>
</dbReference>
<keyword evidence="9" id="KW-0547">Nucleotide-binding</keyword>
<feature type="domain" description="HAMP" evidence="18">
    <location>
        <begin position="172"/>
        <end position="225"/>
    </location>
</feature>
<name>A0A485BHS8_RAOTE</name>
<dbReference type="Pfam" id="PF00512">
    <property type="entry name" value="HisKA"/>
    <property type="match status" value="1"/>
</dbReference>
<keyword evidence="10" id="KW-0418">Kinase</keyword>
<evidence type="ECO:0000256" key="1">
    <source>
        <dbReference type="ARBA" id="ARBA00000085"/>
    </source>
</evidence>
<evidence type="ECO:0000256" key="13">
    <source>
        <dbReference type="ARBA" id="ARBA00023012"/>
    </source>
</evidence>
<comment type="subcellular location">
    <subcellularLocation>
        <location evidence="2">Cell inner membrane</location>
        <topology evidence="2">Multi-pass membrane protein</topology>
    </subcellularLocation>
</comment>
<dbReference type="CDD" id="cd00082">
    <property type="entry name" value="HisKA"/>
    <property type="match status" value="1"/>
</dbReference>
<dbReference type="PANTHER" id="PTHR44936:SF5">
    <property type="entry name" value="SENSOR HISTIDINE KINASE ENVZ"/>
    <property type="match status" value="1"/>
</dbReference>
<dbReference type="InterPro" id="IPR003660">
    <property type="entry name" value="HAMP_dom"/>
</dbReference>
<evidence type="ECO:0000259" key="18">
    <source>
        <dbReference type="PROSITE" id="PS50885"/>
    </source>
</evidence>
<keyword evidence="4" id="KW-1003">Cell membrane</keyword>
<evidence type="ECO:0000256" key="6">
    <source>
        <dbReference type="ARBA" id="ARBA00022553"/>
    </source>
</evidence>
<dbReference type="InterPro" id="IPR004358">
    <property type="entry name" value="Sig_transdc_His_kin-like_C"/>
</dbReference>
<evidence type="ECO:0000256" key="12">
    <source>
        <dbReference type="ARBA" id="ARBA00022989"/>
    </source>
</evidence>
<keyword evidence="5" id="KW-0997">Cell inner membrane</keyword>
<dbReference type="PROSITE" id="PS50885">
    <property type="entry name" value="HAMP"/>
    <property type="match status" value="1"/>
</dbReference>
<dbReference type="InterPro" id="IPR036097">
    <property type="entry name" value="HisK_dim/P_sf"/>
</dbReference>
<sequence length="453" mass="50276">MKLWPGSLQSRLMLMIFFALLLANALTFSLLFYERMSSARSVMLGNLQYDVATSVAILDRLPAAERPKWLARLARGNYRYRLSAGESGAWPTSWRSRDAVRSLQETLGGRYPLSIIAVPGPREHIQAHITLHDGAPLSIDLWPRLPVIARWLPAVLLIQFLLLLFCAWYAVRQVVRPMTRFTRAIDALEPTANVPGTLEEKGPVEVQHAARAFNAMQTRIRDHLEERARILAAISHDLQTPITRMKLRVEMADVPELRDKLLQDLDNMTRLVREGIAFARSAQPLEEKRQRLSLNAFLDSIACDYADVGRPVTFKPTAGADTLLIQPQALRRIMTNLIDNGLKFGDSVEITLEFRESGDACIQVRDDGPGIPEEALEAVLQPFYRLENSRNRDSGGTGLGLAIAAQLAAQMQGKLLLRNGERGGLTASLILDAGALYASVSDAVADNLADKNP</sequence>
<keyword evidence="7 19" id="KW-0808">Transferase</keyword>
<dbReference type="GO" id="GO:0005524">
    <property type="term" value="F:ATP binding"/>
    <property type="evidence" value="ECO:0007669"/>
    <property type="project" value="UniProtKB-KW"/>
</dbReference>
<keyword evidence="8 16" id="KW-0812">Transmembrane</keyword>
<feature type="transmembrane region" description="Helical" evidence="16">
    <location>
        <begin position="12"/>
        <end position="33"/>
    </location>
</feature>
<dbReference type="PANTHER" id="PTHR44936">
    <property type="entry name" value="SENSOR PROTEIN CREC"/>
    <property type="match status" value="1"/>
</dbReference>
<evidence type="ECO:0000256" key="4">
    <source>
        <dbReference type="ARBA" id="ARBA00022475"/>
    </source>
</evidence>
<accession>A0A485BHS8</accession>
<dbReference type="PROSITE" id="PS50109">
    <property type="entry name" value="HIS_KIN"/>
    <property type="match status" value="1"/>
</dbReference>
<dbReference type="EC" id="2.7.13.3" evidence="3"/>
<dbReference type="InterPro" id="IPR036890">
    <property type="entry name" value="HATPase_C_sf"/>
</dbReference>
<dbReference type="SMART" id="SM00304">
    <property type="entry name" value="HAMP"/>
    <property type="match status" value="1"/>
</dbReference>
<dbReference type="InterPro" id="IPR003594">
    <property type="entry name" value="HATPase_dom"/>
</dbReference>
<reference evidence="19 20" key="1">
    <citation type="submission" date="2019-03" db="EMBL/GenBank/DDBJ databases">
        <authorList>
            <consortium name="Pathogen Informatics"/>
        </authorList>
    </citation>
    <scope>NUCLEOTIDE SEQUENCE [LARGE SCALE GENOMIC DNA]</scope>
    <source>
        <strain evidence="19 20">NCTC13038</strain>
    </source>
</reference>
<dbReference type="AlphaFoldDB" id="A0A485BHS8"/>
<dbReference type="Gene3D" id="1.10.287.130">
    <property type="match status" value="1"/>
</dbReference>
<feature type="transmembrane region" description="Helical" evidence="16">
    <location>
        <begin position="151"/>
        <end position="171"/>
    </location>
</feature>
<dbReference type="SUPFAM" id="SSF55874">
    <property type="entry name" value="ATPase domain of HSP90 chaperone/DNA topoisomerase II/histidine kinase"/>
    <property type="match status" value="1"/>
</dbReference>
<evidence type="ECO:0000256" key="16">
    <source>
        <dbReference type="SAM" id="Phobius"/>
    </source>
</evidence>
<dbReference type="RefSeq" id="WP_134525906.1">
    <property type="nucleotide sequence ID" value="NZ_BJNO01000001.1"/>
</dbReference>
<dbReference type="Gene3D" id="3.30.565.10">
    <property type="entry name" value="Histidine kinase-like ATPase, C-terminal domain"/>
    <property type="match status" value="1"/>
</dbReference>
<dbReference type="PRINTS" id="PR00344">
    <property type="entry name" value="BCTRLSENSOR"/>
</dbReference>
<dbReference type="SMART" id="SM00387">
    <property type="entry name" value="HATPase_c"/>
    <property type="match status" value="1"/>
</dbReference>
<evidence type="ECO:0000256" key="3">
    <source>
        <dbReference type="ARBA" id="ARBA00012438"/>
    </source>
</evidence>
<organism evidence="19 20">
    <name type="scientific">Raoultella terrigena</name>
    <name type="common">Klebsiella terrigena</name>
    <dbReference type="NCBI Taxonomy" id="577"/>
    <lineage>
        <taxon>Bacteria</taxon>
        <taxon>Pseudomonadati</taxon>
        <taxon>Pseudomonadota</taxon>
        <taxon>Gammaproteobacteria</taxon>
        <taxon>Enterobacterales</taxon>
        <taxon>Enterobacteriaceae</taxon>
        <taxon>Klebsiella/Raoultella group</taxon>
        <taxon>Raoultella</taxon>
    </lineage>
</organism>
<evidence type="ECO:0000256" key="7">
    <source>
        <dbReference type="ARBA" id="ARBA00022679"/>
    </source>
</evidence>
<evidence type="ECO:0000313" key="20">
    <source>
        <dbReference type="Proteomes" id="UP000332594"/>
    </source>
</evidence>
<evidence type="ECO:0000256" key="2">
    <source>
        <dbReference type="ARBA" id="ARBA00004429"/>
    </source>
</evidence>
<dbReference type="GO" id="GO:0005886">
    <property type="term" value="C:plasma membrane"/>
    <property type="evidence" value="ECO:0007669"/>
    <property type="project" value="UniProtKB-SubCell"/>
</dbReference>
<dbReference type="GO" id="GO:0000155">
    <property type="term" value="F:phosphorelay sensor kinase activity"/>
    <property type="evidence" value="ECO:0007669"/>
    <property type="project" value="InterPro"/>
</dbReference>
<evidence type="ECO:0000313" key="19">
    <source>
        <dbReference type="EMBL" id="VFS72421.1"/>
    </source>
</evidence>
<evidence type="ECO:0000256" key="10">
    <source>
        <dbReference type="ARBA" id="ARBA00022777"/>
    </source>
</evidence>
<protein>
    <recommendedName>
        <fullName evidence="15">Sensor histidine kinase EnvZ</fullName>
        <ecNumber evidence="3">2.7.13.3</ecNumber>
    </recommendedName>
</protein>
<keyword evidence="6" id="KW-0597">Phosphoprotein</keyword>
<dbReference type="InterPro" id="IPR005467">
    <property type="entry name" value="His_kinase_dom"/>
</dbReference>
<dbReference type="Proteomes" id="UP000332594">
    <property type="component" value="Unassembled WGS sequence"/>
</dbReference>
<keyword evidence="13" id="KW-0902">Two-component regulatory system</keyword>
<dbReference type="InterPro" id="IPR003661">
    <property type="entry name" value="HisK_dim/P_dom"/>
</dbReference>
<dbReference type="Pfam" id="PF00672">
    <property type="entry name" value="HAMP"/>
    <property type="match status" value="1"/>
</dbReference>
<evidence type="ECO:0000256" key="14">
    <source>
        <dbReference type="ARBA" id="ARBA00023136"/>
    </source>
</evidence>
<comment type="catalytic activity">
    <reaction evidence="1">
        <text>ATP + protein L-histidine = ADP + protein N-phospho-L-histidine.</text>
        <dbReference type="EC" id="2.7.13.3"/>
    </reaction>
</comment>